<organism evidence="1 2">
    <name type="scientific">Dermacentor silvarum</name>
    <name type="common">Tick</name>
    <dbReference type="NCBI Taxonomy" id="543639"/>
    <lineage>
        <taxon>Eukaryota</taxon>
        <taxon>Metazoa</taxon>
        <taxon>Ecdysozoa</taxon>
        <taxon>Arthropoda</taxon>
        <taxon>Chelicerata</taxon>
        <taxon>Arachnida</taxon>
        <taxon>Acari</taxon>
        <taxon>Parasitiformes</taxon>
        <taxon>Ixodida</taxon>
        <taxon>Ixodoidea</taxon>
        <taxon>Ixodidae</taxon>
        <taxon>Rhipicephalinae</taxon>
        <taxon>Dermacentor</taxon>
    </lineage>
</organism>
<accession>A0ACB8CHU1</accession>
<comment type="caution">
    <text evidence="1">The sequence shown here is derived from an EMBL/GenBank/DDBJ whole genome shotgun (WGS) entry which is preliminary data.</text>
</comment>
<evidence type="ECO:0000313" key="2">
    <source>
        <dbReference type="Proteomes" id="UP000821865"/>
    </source>
</evidence>
<keyword evidence="2" id="KW-1185">Reference proteome</keyword>
<dbReference type="Proteomes" id="UP000821865">
    <property type="component" value="Chromosome 7"/>
</dbReference>
<name>A0ACB8CHU1_DERSI</name>
<protein>
    <submittedName>
        <fullName evidence="1">Uncharacterized protein</fullName>
    </submittedName>
</protein>
<reference evidence="1" key="1">
    <citation type="submission" date="2020-05" db="EMBL/GenBank/DDBJ databases">
        <title>Large-scale comparative analyses of tick genomes elucidate their genetic diversity and vector capacities.</title>
        <authorList>
            <person name="Jia N."/>
            <person name="Wang J."/>
            <person name="Shi W."/>
            <person name="Du L."/>
            <person name="Sun Y."/>
            <person name="Zhan W."/>
            <person name="Jiang J."/>
            <person name="Wang Q."/>
            <person name="Zhang B."/>
            <person name="Ji P."/>
            <person name="Sakyi L.B."/>
            <person name="Cui X."/>
            <person name="Yuan T."/>
            <person name="Jiang B."/>
            <person name="Yang W."/>
            <person name="Lam T.T.-Y."/>
            <person name="Chang Q."/>
            <person name="Ding S."/>
            <person name="Wang X."/>
            <person name="Zhu J."/>
            <person name="Ruan X."/>
            <person name="Zhao L."/>
            <person name="Wei J."/>
            <person name="Que T."/>
            <person name="Du C."/>
            <person name="Cheng J."/>
            <person name="Dai P."/>
            <person name="Han X."/>
            <person name="Huang E."/>
            <person name="Gao Y."/>
            <person name="Liu J."/>
            <person name="Shao H."/>
            <person name="Ye R."/>
            <person name="Li L."/>
            <person name="Wei W."/>
            <person name="Wang X."/>
            <person name="Wang C."/>
            <person name="Yang T."/>
            <person name="Huo Q."/>
            <person name="Li W."/>
            <person name="Guo W."/>
            <person name="Chen H."/>
            <person name="Zhou L."/>
            <person name="Ni X."/>
            <person name="Tian J."/>
            <person name="Zhou Y."/>
            <person name="Sheng Y."/>
            <person name="Liu T."/>
            <person name="Pan Y."/>
            <person name="Xia L."/>
            <person name="Li J."/>
            <person name="Zhao F."/>
            <person name="Cao W."/>
        </authorList>
    </citation>
    <scope>NUCLEOTIDE SEQUENCE</scope>
    <source>
        <strain evidence="1">Dsil-2018</strain>
    </source>
</reference>
<gene>
    <name evidence="1" type="ORF">HPB49_023399</name>
</gene>
<sequence>MPRGLKQELSSVLAKLPDLDGDAPDKGFPQLVKEIRDSIQSKTTAAKSTHTIVQDYGGVHLSIIKGYEAVTVISGINEPFGSKKASVPGLIMNNYMSAFAATPDVPNGRKGGKQPRTSMVSVFVKRRDQRVLCLQAGAGGGIPGMWALAQVLSCIPEREVTFCVRSANRILPTLPVSPNKDPDIQPTASGIFIKKPLVSWLAPNDDVHCDGTSDGKKTTIEEKITIMQTKEHCNRTKQCNEKEQLNI</sequence>
<dbReference type="EMBL" id="CM023476">
    <property type="protein sequence ID" value="KAH7942358.1"/>
    <property type="molecule type" value="Genomic_DNA"/>
</dbReference>
<evidence type="ECO:0000313" key="1">
    <source>
        <dbReference type="EMBL" id="KAH7942358.1"/>
    </source>
</evidence>
<proteinExistence type="predicted"/>